<keyword evidence="2" id="KW-1185">Reference proteome</keyword>
<dbReference type="SUPFAM" id="SSF52047">
    <property type="entry name" value="RNI-like"/>
    <property type="match status" value="1"/>
</dbReference>
<dbReference type="HOGENOM" id="CLU_032925_1_1_1"/>
<dbReference type="Gene3D" id="3.80.10.10">
    <property type="entry name" value="Ribonuclease Inhibitor"/>
    <property type="match status" value="1"/>
</dbReference>
<dbReference type="InterPro" id="IPR032675">
    <property type="entry name" value="LRR_dom_sf"/>
</dbReference>
<dbReference type="GeneID" id="18929613"/>
<evidence type="ECO:0008006" key="3">
    <source>
        <dbReference type="Google" id="ProtNLM"/>
    </source>
</evidence>
<organism evidence="2">
    <name type="scientific">Melampsora larici-populina (strain 98AG31 / pathotype 3-4-7)</name>
    <name type="common">Poplar leaf rust fungus</name>
    <dbReference type="NCBI Taxonomy" id="747676"/>
    <lineage>
        <taxon>Eukaryota</taxon>
        <taxon>Fungi</taxon>
        <taxon>Dikarya</taxon>
        <taxon>Basidiomycota</taxon>
        <taxon>Pucciniomycotina</taxon>
        <taxon>Pucciniomycetes</taxon>
        <taxon>Pucciniales</taxon>
        <taxon>Melampsoraceae</taxon>
        <taxon>Melampsora</taxon>
    </lineage>
</organism>
<dbReference type="EMBL" id="GL883096">
    <property type="protein sequence ID" value="EGG09700.1"/>
    <property type="molecule type" value="Genomic_DNA"/>
</dbReference>
<name>F4RC93_MELLP</name>
<reference evidence="2" key="1">
    <citation type="journal article" date="2011" name="Proc. Natl. Acad. Sci. U.S.A.">
        <title>Obligate biotrophy features unraveled by the genomic analysis of rust fungi.</title>
        <authorList>
            <person name="Duplessis S."/>
            <person name="Cuomo C.A."/>
            <person name="Lin Y.-C."/>
            <person name="Aerts A."/>
            <person name="Tisserant E."/>
            <person name="Veneault-Fourrey C."/>
            <person name="Joly D.L."/>
            <person name="Hacquard S."/>
            <person name="Amselem J."/>
            <person name="Cantarel B.L."/>
            <person name="Chiu R."/>
            <person name="Coutinho P.M."/>
            <person name="Feau N."/>
            <person name="Field M."/>
            <person name="Frey P."/>
            <person name="Gelhaye E."/>
            <person name="Goldberg J."/>
            <person name="Grabherr M.G."/>
            <person name="Kodira C.D."/>
            <person name="Kohler A."/>
            <person name="Kuees U."/>
            <person name="Lindquist E.A."/>
            <person name="Lucas S.M."/>
            <person name="Mago R."/>
            <person name="Mauceli E."/>
            <person name="Morin E."/>
            <person name="Murat C."/>
            <person name="Pangilinan J.L."/>
            <person name="Park R."/>
            <person name="Pearson M."/>
            <person name="Quesneville H."/>
            <person name="Rouhier N."/>
            <person name="Sakthikumar S."/>
            <person name="Salamov A.A."/>
            <person name="Schmutz J."/>
            <person name="Selles B."/>
            <person name="Shapiro H."/>
            <person name="Tanguay P."/>
            <person name="Tuskan G.A."/>
            <person name="Henrissat B."/>
            <person name="Van de Peer Y."/>
            <person name="Rouze P."/>
            <person name="Ellis J.G."/>
            <person name="Dodds P.N."/>
            <person name="Schein J.E."/>
            <person name="Zhong S."/>
            <person name="Hamelin R.C."/>
            <person name="Grigoriev I.V."/>
            <person name="Szabo L.J."/>
            <person name="Martin F."/>
        </authorList>
    </citation>
    <scope>NUCLEOTIDE SEQUENCE [LARGE SCALE GENOMIC DNA]</scope>
    <source>
        <strain evidence="2">98AG31 / pathotype 3-4-7</strain>
    </source>
</reference>
<dbReference type="VEuPathDB" id="FungiDB:MELLADRAFT_60783"/>
<evidence type="ECO:0000313" key="2">
    <source>
        <dbReference type="Proteomes" id="UP000001072"/>
    </source>
</evidence>
<evidence type="ECO:0000313" key="1">
    <source>
        <dbReference type="EMBL" id="EGG09700.1"/>
    </source>
</evidence>
<accession>F4RC93</accession>
<dbReference type="AlphaFoldDB" id="F4RC93"/>
<protein>
    <recommendedName>
        <fullName evidence="3">F-box domain-containing protein</fullName>
    </recommendedName>
</protein>
<sequence length="263" mass="29431">MWKNPSSNASLNQLRSLCLSQVEFIPGPDSLSNELGQHLSSSAKVSLRSANVSKYMIPMEIACDVVSLCSNTLVKLKMDFAGVVGFSPGMVAAIGKSHNLKVLIVQGSNSRSAINDCNLLRQVLCATANLESLSIRSACLDNLTLLTGSLPKLRHLCLDYNSYQDNLFWMHWRMFDEVEIVITTYGGGSDYWRKALKQLRIRKVKKPRNFKYIIFTTWHGSRQKDDGLVKLCSLQGIKCFFTQQLLLEKLLAAGDWFGDEPGF</sequence>
<dbReference type="InParanoid" id="F4RC93"/>
<dbReference type="RefSeq" id="XP_007406754.1">
    <property type="nucleotide sequence ID" value="XM_007406692.1"/>
</dbReference>
<proteinExistence type="predicted"/>
<dbReference type="KEGG" id="mlr:MELLADRAFT_60783"/>
<dbReference type="Proteomes" id="UP000001072">
    <property type="component" value="Unassembled WGS sequence"/>
</dbReference>
<gene>
    <name evidence="1" type="ORF">MELLADRAFT_60783</name>
</gene>